<dbReference type="EMBL" id="AP017378">
    <property type="protein sequence ID" value="BBD07767.1"/>
    <property type="molecule type" value="Genomic_DNA"/>
</dbReference>
<accession>A0A2Z6AWY4</accession>
<reference evidence="5 6" key="1">
    <citation type="journal article" date="2018" name="Sci. Adv.">
        <title>Multi-heme cytochromes provide a pathway for survival in energy-limited environments.</title>
        <authorList>
            <person name="Deng X."/>
            <person name="Dohmae N."/>
            <person name="Nealson K.H."/>
            <person name="Hashimoto K."/>
            <person name="Okamoto A."/>
        </authorList>
    </citation>
    <scope>NUCLEOTIDE SEQUENCE [LARGE SCALE GENOMIC DNA]</scope>
    <source>
        <strain evidence="5 6">IS5</strain>
    </source>
</reference>
<keyword evidence="1" id="KW-0479">Metal-binding</keyword>
<proteinExistence type="predicted"/>
<dbReference type="AlphaFoldDB" id="A0A2Z6AWY4"/>
<dbReference type="OrthoDB" id="9803192at2"/>
<dbReference type="Pfam" id="PF01493">
    <property type="entry name" value="GXGXG"/>
    <property type="match status" value="1"/>
</dbReference>
<dbReference type="SUPFAM" id="SSF69336">
    <property type="entry name" value="Alpha subunit of glutamate synthase, C-terminal domain"/>
    <property type="match status" value="1"/>
</dbReference>
<dbReference type="Pfam" id="PF07992">
    <property type="entry name" value="Pyr_redox_2"/>
    <property type="match status" value="1"/>
</dbReference>
<dbReference type="InterPro" id="IPR017896">
    <property type="entry name" value="4Fe4S_Fe-S-bd"/>
</dbReference>
<dbReference type="Gene3D" id="2.160.20.60">
    <property type="entry name" value="Glutamate synthase, alpha subunit, C-terminal domain"/>
    <property type="match status" value="1"/>
</dbReference>
<dbReference type="InterPro" id="IPR036188">
    <property type="entry name" value="FAD/NAD-bd_sf"/>
</dbReference>
<dbReference type="Pfam" id="PF12838">
    <property type="entry name" value="Fer4_7"/>
    <property type="match status" value="1"/>
</dbReference>
<dbReference type="Gene3D" id="3.50.50.60">
    <property type="entry name" value="FAD/NAD(P)-binding domain"/>
    <property type="match status" value="2"/>
</dbReference>
<dbReference type="RefSeq" id="WP_126377302.1">
    <property type="nucleotide sequence ID" value="NZ_AP017378.1"/>
</dbReference>
<evidence type="ECO:0000313" key="6">
    <source>
        <dbReference type="Proteomes" id="UP000269883"/>
    </source>
</evidence>
<name>A0A2Z6AWY4_9BACT</name>
<dbReference type="Proteomes" id="UP000269883">
    <property type="component" value="Chromosome"/>
</dbReference>
<dbReference type="Gene3D" id="1.10.1060.10">
    <property type="entry name" value="Alpha-helical ferredoxin"/>
    <property type="match status" value="1"/>
</dbReference>
<dbReference type="InterPro" id="IPR009051">
    <property type="entry name" value="Helical_ferredxn"/>
</dbReference>
<protein>
    <submittedName>
        <fullName evidence="5">FAD-dependent pyridine nucleotide-disulfideoxidoreductase</fullName>
    </submittedName>
</protein>
<dbReference type="GO" id="GO:0046872">
    <property type="term" value="F:metal ion binding"/>
    <property type="evidence" value="ECO:0007669"/>
    <property type="project" value="UniProtKB-KW"/>
</dbReference>
<feature type="domain" description="4Fe-4S ferredoxin-type" evidence="4">
    <location>
        <begin position="738"/>
        <end position="758"/>
    </location>
</feature>
<sequence>MAKSNIIKISGQDNGERIESRILEERIQQAVKDGATTIEVQACGQHGIGGRLWINKDVPVSVKVTGSPGQRLGSMGFPGTSIEVDGPGSDDIGWLNTGAEIVVRGNASNGICNAMAQGKVYIGGHIGSRGMTMTKQNPRLTPPELWVQDDVGDYFAEFMAGGIAVVCGLNPVKPDNVLGYRPCVGMVGGKIFFRGPHKGYSTADAKIIEISDEDWAWLTENLEIFLNKVGKPEELKKFSNREEWQLITARSPLERVSKKRRTMAEFHSDVWDAELGRGGLIGDLTSLDRSPIPLITTGEMRRNVPVWENRKYAAPCQNSCPSGIPVRERWGLIRAGELNKAVDLAMRYTPFPATVCGHLCPNLCMEGCTRTTQKMAPVDAKGLGQAGIDASDPELPALSGHKVAVIGGGPAGISVAWQLRLLGHEATIFDREKELGGKITSQIPEGRIPTDVLKAELERVRRILPHVQVEKDLTKADFEKLKNDFEFVVLATGSQKPRIIPMPGKERLVTAGDFLRSAKDGSATPGKRIVIIGAGNVGCDVASEAGRLGAEEITLLDVQEPASFGKEREEAEKYGATFRWPCFSKEVTAEGLLLNTGELIPADTVVISIGDMPDLDFLPETIDTDRGYVTVNEAFQTTDPQVFAIGDVIRLGLLTQAIGDGRRAAVVMDGIFSGARPVGDPAEMTADLRARLDYVDDEGRLSEMIDYSRMSLEYFDPRKDSFDSVQECATECSSCGACRDCGLCVTVCPQGAISRQEKDDDFEMVSNPDKCIGCGFCADACPCGIWSLIKNTPIG</sequence>
<keyword evidence="6" id="KW-1185">Reference proteome</keyword>
<dbReference type="InterPro" id="IPR028261">
    <property type="entry name" value="DPD_II"/>
</dbReference>
<dbReference type="GO" id="GO:0051536">
    <property type="term" value="F:iron-sulfur cluster binding"/>
    <property type="evidence" value="ECO:0007669"/>
    <property type="project" value="UniProtKB-KW"/>
</dbReference>
<evidence type="ECO:0000256" key="1">
    <source>
        <dbReference type="ARBA" id="ARBA00022723"/>
    </source>
</evidence>
<dbReference type="Pfam" id="PF14691">
    <property type="entry name" value="Fer4_20"/>
    <property type="match status" value="1"/>
</dbReference>
<dbReference type="Gene3D" id="3.30.70.20">
    <property type="match status" value="1"/>
</dbReference>
<dbReference type="KEGG" id="dfl:DFE_1041"/>
<evidence type="ECO:0000313" key="5">
    <source>
        <dbReference type="EMBL" id="BBD07767.1"/>
    </source>
</evidence>
<dbReference type="PANTHER" id="PTHR43100">
    <property type="entry name" value="GLUTAMATE SYNTHASE [NADPH] SMALL CHAIN"/>
    <property type="match status" value="1"/>
</dbReference>
<organism evidence="5 6">
    <name type="scientific">Desulfovibrio ferrophilus</name>
    <dbReference type="NCBI Taxonomy" id="241368"/>
    <lineage>
        <taxon>Bacteria</taxon>
        <taxon>Pseudomonadati</taxon>
        <taxon>Thermodesulfobacteriota</taxon>
        <taxon>Desulfovibrionia</taxon>
        <taxon>Desulfovibrionales</taxon>
        <taxon>Desulfovibrionaceae</taxon>
        <taxon>Desulfovibrio</taxon>
    </lineage>
</organism>
<dbReference type="InterPro" id="IPR002489">
    <property type="entry name" value="Glu_synth_asu_C"/>
</dbReference>
<feature type="domain" description="4Fe-4S ferredoxin-type" evidence="4">
    <location>
        <begin position="762"/>
        <end position="791"/>
    </location>
</feature>
<dbReference type="InterPro" id="IPR051394">
    <property type="entry name" value="Glutamate_Synthase"/>
</dbReference>
<dbReference type="InterPro" id="IPR023753">
    <property type="entry name" value="FAD/NAD-binding_dom"/>
</dbReference>
<dbReference type="InterPro" id="IPR036485">
    <property type="entry name" value="Glu_synth_asu_C_sf"/>
</dbReference>
<evidence type="ECO:0000256" key="3">
    <source>
        <dbReference type="ARBA" id="ARBA00023014"/>
    </source>
</evidence>
<dbReference type="GO" id="GO:0016491">
    <property type="term" value="F:oxidoreductase activity"/>
    <property type="evidence" value="ECO:0007669"/>
    <property type="project" value="InterPro"/>
</dbReference>
<evidence type="ECO:0000256" key="2">
    <source>
        <dbReference type="ARBA" id="ARBA00023004"/>
    </source>
</evidence>
<gene>
    <name evidence="5" type="ORF">DFE_1041</name>
</gene>
<evidence type="ECO:0000259" key="4">
    <source>
        <dbReference type="PROSITE" id="PS51379"/>
    </source>
</evidence>
<dbReference type="PRINTS" id="PR00368">
    <property type="entry name" value="FADPNR"/>
</dbReference>
<dbReference type="InterPro" id="IPR017900">
    <property type="entry name" value="4Fe4S_Fe_S_CS"/>
</dbReference>
<dbReference type="PROSITE" id="PS51379">
    <property type="entry name" value="4FE4S_FER_2"/>
    <property type="match status" value="2"/>
</dbReference>
<keyword evidence="3" id="KW-0411">Iron-sulfur</keyword>
<dbReference type="SUPFAM" id="SSF51905">
    <property type="entry name" value="FAD/NAD(P)-binding domain"/>
    <property type="match status" value="1"/>
</dbReference>
<keyword evidence="2" id="KW-0408">Iron</keyword>
<dbReference type="SUPFAM" id="SSF54862">
    <property type="entry name" value="4Fe-4S ferredoxins"/>
    <property type="match status" value="1"/>
</dbReference>
<dbReference type="PROSITE" id="PS00198">
    <property type="entry name" value="4FE4S_FER_1"/>
    <property type="match status" value="1"/>
</dbReference>
<dbReference type="PRINTS" id="PR00469">
    <property type="entry name" value="PNDRDTASEII"/>
</dbReference>
<dbReference type="PANTHER" id="PTHR43100:SF2">
    <property type="entry name" value="BNAA03G19380D PROTEIN"/>
    <property type="match status" value="1"/>
</dbReference>